<dbReference type="PROSITE" id="PS50075">
    <property type="entry name" value="CARRIER"/>
    <property type="match status" value="1"/>
</dbReference>
<gene>
    <name evidence="2" type="ORF">Drose_15905</name>
</gene>
<reference evidence="2" key="1">
    <citation type="submission" date="2021-04" db="EMBL/GenBank/DDBJ databases">
        <title>Biosynthetic gene clusters of Dactylosporangioum roseum.</title>
        <authorList>
            <person name="Hartkoorn R.C."/>
            <person name="Beaudoing E."/>
            <person name="Hot D."/>
            <person name="Moureu S."/>
        </authorList>
    </citation>
    <scope>NUCLEOTIDE SEQUENCE</scope>
    <source>
        <strain evidence="2">NRRL B-16295</strain>
    </source>
</reference>
<evidence type="ECO:0000313" key="3">
    <source>
        <dbReference type="Proteomes" id="UP001058271"/>
    </source>
</evidence>
<evidence type="ECO:0000259" key="1">
    <source>
        <dbReference type="PROSITE" id="PS50075"/>
    </source>
</evidence>
<name>A0ABY5ZBT4_9ACTN</name>
<dbReference type="InterPro" id="IPR036736">
    <property type="entry name" value="ACP-like_sf"/>
</dbReference>
<dbReference type="InterPro" id="IPR009081">
    <property type="entry name" value="PP-bd_ACP"/>
</dbReference>
<accession>A0ABY5ZBT4</accession>
<dbReference type="Gene3D" id="1.10.1200.10">
    <property type="entry name" value="ACP-like"/>
    <property type="match status" value="1"/>
</dbReference>
<feature type="domain" description="Carrier" evidence="1">
    <location>
        <begin position="316"/>
        <end position="396"/>
    </location>
</feature>
<organism evidence="2 3">
    <name type="scientific">Dactylosporangium roseum</name>
    <dbReference type="NCBI Taxonomy" id="47989"/>
    <lineage>
        <taxon>Bacteria</taxon>
        <taxon>Bacillati</taxon>
        <taxon>Actinomycetota</taxon>
        <taxon>Actinomycetes</taxon>
        <taxon>Micromonosporales</taxon>
        <taxon>Micromonosporaceae</taxon>
        <taxon>Dactylosporangium</taxon>
    </lineage>
</organism>
<dbReference type="SUPFAM" id="SSF47336">
    <property type="entry name" value="ACP-like"/>
    <property type="match status" value="1"/>
</dbReference>
<dbReference type="Proteomes" id="UP001058271">
    <property type="component" value="Chromosome"/>
</dbReference>
<sequence>MSTATLAETRDRTWSPLLDAVRAPALDCLQTSLALLAEHHHGPGAHLALGARSGFAVRWGPPPSLETPAAARLAEAAALAGLHVTERREGLDGPAVRGFAADAGVLYVLADAFAMRWTPYHGLAHLEHSFLLQPDGGRWKVIDGYHNETARGVARPGVWRLTADDLDEALRGGATALTIAAGPRPVLDPAAILAANAATFAAAAADVERYLAAVRAGVTGPDPVAPLDQLVLDVWLAGRARLLHAAWLATVPGLAPASVAAAEAQAERWLRLAGESYVALRRAQRGAEIPLAVLDGVEAALRADVTVAAEIAAGLDPVRTAVEAAVRAVLQVDDETLAAAASFRDLPNFNSFRLVDIVERVESQLGVELAAEALTSAALHDLTTLTGAFKTAFQTAQPTDREADR</sequence>
<protein>
    <submittedName>
        <fullName evidence="2">Acyl carrier protein</fullName>
    </submittedName>
</protein>
<proteinExistence type="predicted"/>
<dbReference type="RefSeq" id="WP_260728994.1">
    <property type="nucleotide sequence ID" value="NZ_BAAABS010000003.1"/>
</dbReference>
<keyword evidence="3" id="KW-1185">Reference proteome</keyword>
<evidence type="ECO:0000313" key="2">
    <source>
        <dbReference type="EMBL" id="UWZ39576.1"/>
    </source>
</evidence>
<dbReference type="EMBL" id="CP073721">
    <property type="protein sequence ID" value="UWZ39576.1"/>
    <property type="molecule type" value="Genomic_DNA"/>
</dbReference>
<dbReference type="Pfam" id="PF00550">
    <property type="entry name" value="PP-binding"/>
    <property type="match status" value="1"/>
</dbReference>